<protein>
    <recommendedName>
        <fullName evidence="5">Type IV fimbrial biogenesis protein PilX</fullName>
    </recommendedName>
</protein>
<feature type="domain" description="PilX/PilW C-terminal" evidence="1">
    <location>
        <begin position="83"/>
        <end position="181"/>
    </location>
</feature>
<dbReference type="Pfam" id="PF14341">
    <property type="entry name" value="PilX_N"/>
    <property type="match status" value="1"/>
</dbReference>
<evidence type="ECO:0008006" key="5">
    <source>
        <dbReference type="Google" id="ProtNLM"/>
    </source>
</evidence>
<name>A0A7C9P8J0_9PROT</name>
<dbReference type="EMBL" id="JAAFGW010000147">
    <property type="protein sequence ID" value="NDP48688.1"/>
    <property type="molecule type" value="Genomic_DNA"/>
</dbReference>
<accession>A0A7C9P8J0</accession>
<comment type="caution">
    <text evidence="3">The sequence shown here is derived from an EMBL/GenBank/DDBJ whole genome shotgun (WGS) entry which is preliminary data.</text>
</comment>
<feature type="domain" description="Type 4 fimbrial biogenesis protein PilX N-terminal" evidence="2">
    <location>
        <begin position="10"/>
        <end position="59"/>
    </location>
</feature>
<evidence type="ECO:0000313" key="3">
    <source>
        <dbReference type="EMBL" id="NDP48688.1"/>
    </source>
</evidence>
<reference evidence="3 4" key="1">
    <citation type="submission" date="2019-09" db="EMBL/GenBank/DDBJ databases">
        <title>H2 Metabolism Revealed by Metagenomic Analysis in Subglacial Sediment of East Antarctica.</title>
        <authorList>
            <person name="Yang Z."/>
            <person name="Zhang Y."/>
            <person name="Lv Y."/>
            <person name="Yan W."/>
            <person name="Xiao X."/>
            <person name="Sun B."/>
            <person name="Ma H."/>
        </authorList>
    </citation>
    <scope>NUCLEOTIDE SEQUENCE [LARGE SCALE GENOMIC DNA]</scope>
    <source>
        <strain evidence="3">Bin2_2</strain>
    </source>
</reference>
<dbReference type="InterPro" id="IPR025205">
    <property type="entry name" value="PilX/PilW_C"/>
</dbReference>
<dbReference type="InterPro" id="IPR025746">
    <property type="entry name" value="PilX_N_dom"/>
</dbReference>
<evidence type="ECO:0000313" key="4">
    <source>
        <dbReference type="Proteomes" id="UP000483432"/>
    </source>
</evidence>
<sequence length="185" mass="19477">MHIIRHSQHGAALLTGLIFLVVLTLLTLSAIKATSLEERMAGNARDQDVAFQAAEAAIRDGMIYLATNNLSANLTSFVAGCAAGRCLNNTTTPVWTTITANNDWTSSKTLTYSGTPLKLDGSTALPNQPRYIIELLPASLPPPGFSLSTGKGINSGATVTPFRVTARGWGLTTSAQATVQAAINY</sequence>
<dbReference type="AlphaFoldDB" id="A0A7C9P8J0"/>
<dbReference type="Proteomes" id="UP000483432">
    <property type="component" value="Unassembled WGS sequence"/>
</dbReference>
<evidence type="ECO:0000259" key="1">
    <source>
        <dbReference type="Pfam" id="PF13681"/>
    </source>
</evidence>
<proteinExistence type="predicted"/>
<gene>
    <name evidence="3" type="ORF">GZ085_09925</name>
</gene>
<evidence type="ECO:0000259" key="2">
    <source>
        <dbReference type="Pfam" id="PF14341"/>
    </source>
</evidence>
<organism evidence="3 4">
    <name type="scientific">Sulfuriferula multivorans</name>
    <dbReference type="NCBI Taxonomy" id="1559896"/>
    <lineage>
        <taxon>Bacteria</taxon>
        <taxon>Pseudomonadati</taxon>
        <taxon>Pseudomonadota</taxon>
        <taxon>Betaproteobacteria</taxon>
        <taxon>Nitrosomonadales</taxon>
        <taxon>Sulfuricellaceae</taxon>
        <taxon>Sulfuriferula</taxon>
    </lineage>
</organism>
<dbReference type="Pfam" id="PF13681">
    <property type="entry name" value="PilX"/>
    <property type="match status" value="1"/>
</dbReference>